<dbReference type="SUPFAM" id="SSF51905">
    <property type="entry name" value="FAD/NAD(P)-binding domain"/>
    <property type="match status" value="1"/>
</dbReference>
<dbReference type="GO" id="GO:0050661">
    <property type="term" value="F:NADP binding"/>
    <property type="evidence" value="ECO:0007669"/>
    <property type="project" value="InterPro"/>
</dbReference>
<reference evidence="6" key="1">
    <citation type="submission" date="2025-08" db="UniProtKB">
        <authorList>
            <consortium name="Ensembl"/>
        </authorList>
    </citation>
    <scope>IDENTIFICATION</scope>
</reference>
<accession>A0A8B9PZW3</accession>
<dbReference type="Gene3D" id="3.50.50.60">
    <property type="entry name" value="FAD/NAD(P)-binding domain"/>
    <property type="match status" value="1"/>
</dbReference>
<dbReference type="Pfam" id="PF00743">
    <property type="entry name" value="FMO-like"/>
    <property type="match status" value="1"/>
</dbReference>
<protein>
    <recommendedName>
        <fullName evidence="5">Flavin-containing monooxygenase</fullName>
        <ecNumber evidence="5">1.-.-.-</ecNumber>
    </recommendedName>
</protein>
<dbReference type="PANTHER" id="PTHR23023">
    <property type="entry name" value="DIMETHYLANILINE MONOOXYGENASE"/>
    <property type="match status" value="1"/>
</dbReference>
<evidence type="ECO:0000313" key="6">
    <source>
        <dbReference type="Ensembl" id="ENSAOWP00000017190.1"/>
    </source>
</evidence>
<keyword evidence="2 5" id="KW-0285">Flavoprotein</keyword>
<evidence type="ECO:0000256" key="5">
    <source>
        <dbReference type="RuleBase" id="RU361177"/>
    </source>
</evidence>
<dbReference type="InterPro" id="IPR036188">
    <property type="entry name" value="FAD/NAD-bd_sf"/>
</dbReference>
<evidence type="ECO:0000256" key="1">
    <source>
        <dbReference type="ARBA" id="ARBA00009183"/>
    </source>
</evidence>
<dbReference type="EC" id="1.-.-.-" evidence="5"/>
<dbReference type="FunFam" id="3.50.50.60:FF:000042">
    <property type="entry name" value="Dimethylaniline monooxygenase [N-oxide-forming]"/>
    <property type="match status" value="1"/>
</dbReference>
<keyword evidence="5" id="KW-0503">Monooxygenase</keyword>
<keyword evidence="7" id="KW-1185">Reference proteome</keyword>
<dbReference type="GO" id="GO:0004499">
    <property type="term" value="F:N,N-dimethylaniline monooxygenase activity"/>
    <property type="evidence" value="ECO:0007669"/>
    <property type="project" value="InterPro"/>
</dbReference>
<comment type="cofactor">
    <cofactor evidence="5">
        <name>FAD</name>
        <dbReference type="ChEBI" id="CHEBI:57692"/>
    </cofactor>
</comment>
<dbReference type="AlphaFoldDB" id="A0A8B9PZW3"/>
<comment type="similarity">
    <text evidence="1 5">Belongs to the FMO family.</text>
</comment>
<organism evidence="6 7">
    <name type="scientific">Apteryx owenii</name>
    <name type="common">Little spotted kiwi</name>
    <dbReference type="NCBI Taxonomy" id="8824"/>
    <lineage>
        <taxon>Eukaryota</taxon>
        <taxon>Metazoa</taxon>
        <taxon>Chordata</taxon>
        <taxon>Craniata</taxon>
        <taxon>Vertebrata</taxon>
        <taxon>Euteleostomi</taxon>
        <taxon>Archelosauria</taxon>
        <taxon>Archosauria</taxon>
        <taxon>Dinosauria</taxon>
        <taxon>Saurischia</taxon>
        <taxon>Theropoda</taxon>
        <taxon>Coelurosauria</taxon>
        <taxon>Aves</taxon>
        <taxon>Palaeognathae</taxon>
        <taxon>Apterygiformes</taxon>
        <taxon>Apterygidae</taxon>
        <taxon>Apteryx</taxon>
    </lineage>
</organism>
<reference evidence="6" key="2">
    <citation type="submission" date="2025-09" db="UniProtKB">
        <authorList>
            <consortium name="Ensembl"/>
        </authorList>
    </citation>
    <scope>IDENTIFICATION</scope>
</reference>
<keyword evidence="3 5" id="KW-0274">FAD</keyword>
<sequence length="252" mass="27492">MPIRSRGRASWAQAGPLFAAGTAILRQVRERSRAASRSLSSEIGSFGIGIVQGLRTDAFAAASFLTTVTGIKKKKSQDFSTTGQWVIVTETNGKQESAVFDAVMVRVGHHIDPYPSLPLHSIKTFFPFPQGIRRSQGQYFHSRQYKHPDMFQGKRVLVVGMGNSGLDIAAEASHVAAKVTVCTGRGAWVLSHVFDHGYPWDTVFSTCFMSLIRNKKRYFSGGFPSVWSQGGCVAGGWGELPLLLARARLAQA</sequence>
<dbReference type="InterPro" id="IPR050346">
    <property type="entry name" value="FMO-like"/>
</dbReference>
<dbReference type="Ensembl" id="ENSAOWT00000019506.1">
    <property type="protein sequence ID" value="ENSAOWP00000017190.1"/>
    <property type="gene ID" value="ENSAOWG00000011760.1"/>
</dbReference>
<dbReference type="GO" id="GO:0050660">
    <property type="term" value="F:flavin adenine dinucleotide binding"/>
    <property type="evidence" value="ECO:0007669"/>
    <property type="project" value="InterPro"/>
</dbReference>
<evidence type="ECO:0000256" key="2">
    <source>
        <dbReference type="ARBA" id="ARBA00022630"/>
    </source>
</evidence>
<dbReference type="Proteomes" id="UP000694424">
    <property type="component" value="Unplaced"/>
</dbReference>
<proteinExistence type="inferred from homology"/>
<name>A0A8B9PZW3_APTOW</name>
<evidence type="ECO:0000256" key="3">
    <source>
        <dbReference type="ARBA" id="ARBA00022827"/>
    </source>
</evidence>
<keyword evidence="4 5" id="KW-0560">Oxidoreductase</keyword>
<dbReference type="InterPro" id="IPR020946">
    <property type="entry name" value="Flavin_mOase-like"/>
</dbReference>
<evidence type="ECO:0000313" key="7">
    <source>
        <dbReference type="Proteomes" id="UP000694424"/>
    </source>
</evidence>
<evidence type="ECO:0000256" key="4">
    <source>
        <dbReference type="ARBA" id="ARBA00023002"/>
    </source>
</evidence>